<name>Q6IIS4_DROME</name>
<reference evidence="1" key="1">
    <citation type="journal article" date="2003" name="Genome Biol.">
        <title>An integrated gene annotation and transcriptional profiling approach towards the full gene content of the Drosophila genome.</title>
        <authorList>
            <person name="Hild M."/>
            <person name="Beckmann B."/>
            <person name="Haas S.A."/>
            <person name="Koch B."/>
            <person name="Solovyev V."/>
            <person name="Busold C."/>
            <person name="Fellenberg K."/>
            <person name="Boutros M."/>
            <person name="Vingron M."/>
            <person name="Sauer F."/>
            <person name="Hoheisel J.D."/>
            <person name="Paro R."/>
        </authorList>
    </citation>
    <scope>NUCLEOTIDE SEQUENCE</scope>
</reference>
<gene>
    <name evidence="1" type="ORF">HDC17231</name>
</gene>
<protein>
    <submittedName>
        <fullName evidence="1">HDC17231</fullName>
    </submittedName>
</protein>
<dbReference type="EMBL" id="BK002992">
    <property type="protein sequence ID" value="DAA03192.1"/>
    <property type="molecule type" value="Genomic_DNA"/>
</dbReference>
<evidence type="ECO:0000313" key="1">
    <source>
        <dbReference type="EMBL" id="DAA03192.1"/>
    </source>
</evidence>
<proteinExistence type="predicted"/>
<accession>Q6IIS4</accession>
<dbReference type="AlphaFoldDB" id="Q6IIS4"/>
<organism evidence="1">
    <name type="scientific">Drosophila melanogaster</name>
    <name type="common">Fruit fly</name>
    <dbReference type="NCBI Taxonomy" id="7227"/>
    <lineage>
        <taxon>Eukaryota</taxon>
        <taxon>Metazoa</taxon>
        <taxon>Ecdysozoa</taxon>
        <taxon>Arthropoda</taxon>
        <taxon>Hexapoda</taxon>
        <taxon>Insecta</taxon>
        <taxon>Pterygota</taxon>
        <taxon>Neoptera</taxon>
        <taxon>Endopterygota</taxon>
        <taxon>Diptera</taxon>
        <taxon>Brachycera</taxon>
        <taxon>Muscomorpha</taxon>
        <taxon>Ephydroidea</taxon>
        <taxon>Drosophilidae</taxon>
        <taxon>Drosophila</taxon>
        <taxon>Sophophora</taxon>
    </lineage>
</organism>
<sequence>MPLKMRNKGSHVWKDNATRMFIKFTLGFIDQIRPDFGFLWLSGMRYVPWGMWHVAWGMGHEASVPSRFQIKRVFDWARFLGRLDGTTAPNHIV</sequence>